<evidence type="ECO:0000313" key="1">
    <source>
        <dbReference type="EMBL" id="GGB72437.1"/>
    </source>
</evidence>
<organism evidence="1 2">
    <name type="scientific">Flavobacterium suaedae</name>
    <dbReference type="NCBI Taxonomy" id="1767027"/>
    <lineage>
        <taxon>Bacteria</taxon>
        <taxon>Pseudomonadati</taxon>
        <taxon>Bacteroidota</taxon>
        <taxon>Flavobacteriia</taxon>
        <taxon>Flavobacteriales</taxon>
        <taxon>Flavobacteriaceae</taxon>
        <taxon>Flavobacterium</taxon>
    </lineage>
</organism>
<dbReference type="Pfam" id="PF13645">
    <property type="entry name" value="YkuD_2"/>
    <property type="match status" value="1"/>
</dbReference>
<gene>
    <name evidence="1" type="ORF">GCM10007424_10490</name>
</gene>
<proteinExistence type="predicted"/>
<reference evidence="2" key="1">
    <citation type="journal article" date="2019" name="Int. J. Syst. Evol. Microbiol.">
        <title>The Global Catalogue of Microorganisms (GCM) 10K type strain sequencing project: providing services to taxonomists for standard genome sequencing and annotation.</title>
        <authorList>
            <consortium name="The Broad Institute Genomics Platform"/>
            <consortium name="The Broad Institute Genome Sequencing Center for Infectious Disease"/>
            <person name="Wu L."/>
            <person name="Ma J."/>
        </authorList>
    </citation>
    <scope>NUCLEOTIDE SEQUENCE [LARGE SCALE GENOMIC DNA]</scope>
    <source>
        <strain evidence="2">CGMCC 1.15461</strain>
    </source>
</reference>
<dbReference type="InterPro" id="IPR032676">
    <property type="entry name" value="YkuD_2"/>
</dbReference>
<sequence>MLIAFISCADGKKKEDVTETTEKDYSEQHKEALAFCKEKGMSTDYYFLIDMSVHSGKNRFYTYSFKEGKITDSNMVTHGSCDVYEPNRTKYQKAKFSNRPESHCSSNGKYKIGSRDYSSWGINVKYWLHGLEESNSNAKDRVIVLHSWDAVSDSEVYPRFSPLSWGCPAVSDVFMRKLDAKLKQTEKPVLLWIL</sequence>
<dbReference type="PANTHER" id="PTHR38477:SF1">
    <property type="entry name" value="MUREIN L,D-TRANSPEPTIDASE CATALYTIC DOMAIN FAMILY PROTEIN"/>
    <property type="match status" value="1"/>
</dbReference>
<evidence type="ECO:0000313" key="2">
    <source>
        <dbReference type="Proteomes" id="UP000615760"/>
    </source>
</evidence>
<keyword evidence="2" id="KW-1185">Reference proteome</keyword>
<dbReference type="EMBL" id="BMJE01000002">
    <property type="protein sequence ID" value="GGB72437.1"/>
    <property type="molecule type" value="Genomic_DNA"/>
</dbReference>
<comment type="caution">
    <text evidence="1">The sequence shown here is derived from an EMBL/GenBank/DDBJ whole genome shotgun (WGS) entry which is preliminary data.</text>
</comment>
<dbReference type="Proteomes" id="UP000615760">
    <property type="component" value="Unassembled WGS sequence"/>
</dbReference>
<protein>
    <recommendedName>
        <fullName evidence="3">Peptidase</fullName>
    </recommendedName>
</protein>
<evidence type="ECO:0008006" key="3">
    <source>
        <dbReference type="Google" id="ProtNLM"/>
    </source>
</evidence>
<name>A0ABQ1JMZ2_9FLAO</name>
<accession>A0ABQ1JMZ2</accession>
<dbReference type="PANTHER" id="PTHR38477">
    <property type="entry name" value="HYPOTHETICAL EXPORTED PROTEIN"/>
    <property type="match status" value="1"/>
</dbReference>